<organism evidence="2 3">
    <name type="scientific">Halalkalibacter hemicellulosilyticusJCM 9152</name>
    <dbReference type="NCBI Taxonomy" id="1236971"/>
    <lineage>
        <taxon>Bacteria</taxon>
        <taxon>Bacillati</taxon>
        <taxon>Bacillota</taxon>
        <taxon>Bacilli</taxon>
        <taxon>Bacillales</taxon>
        <taxon>Bacillaceae</taxon>
        <taxon>Halalkalibacter</taxon>
    </lineage>
</organism>
<feature type="transmembrane region" description="Helical" evidence="1">
    <location>
        <begin position="64"/>
        <end position="82"/>
    </location>
</feature>
<dbReference type="OrthoDB" id="2453019at2"/>
<keyword evidence="1" id="KW-0812">Transmembrane</keyword>
<dbReference type="Proteomes" id="UP000018895">
    <property type="component" value="Unassembled WGS sequence"/>
</dbReference>
<dbReference type="RefSeq" id="WP_035342453.1">
    <property type="nucleotide sequence ID" value="NZ_BAUU01000009.1"/>
</dbReference>
<accession>W4QEK4</accession>
<evidence type="ECO:0000256" key="1">
    <source>
        <dbReference type="SAM" id="Phobius"/>
    </source>
</evidence>
<dbReference type="STRING" id="1236971.JCM9152_1499"/>
<dbReference type="Pfam" id="PF14007">
    <property type="entry name" value="YtpI"/>
    <property type="match status" value="1"/>
</dbReference>
<feature type="transmembrane region" description="Helical" evidence="1">
    <location>
        <begin position="6"/>
        <end position="21"/>
    </location>
</feature>
<protein>
    <recommendedName>
        <fullName evidence="4">YtpI-like protein</fullName>
    </recommendedName>
</protein>
<dbReference type="InterPro" id="IPR025618">
    <property type="entry name" value="YtpI"/>
</dbReference>
<evidence type="ECO:0000313" key="3">
    <source>
        <dbReference type="Proteomes" id="UP000018895"/>
    </source>
</evidence>
<keyword evidence="3" id="KW-1185">Reference proteome</keyword>
<keyword evidence="1" id="KW-1133">Transmembrane helix</keyword>
<evidence type="ECO:0008006" key="4">
    <source>
        <dbReference type="Google" id="ProtNLM"/>
    </source>
</evidence>
<feature type="transmembrane region" description="Helical" evidence="1">
    <location>
        <begin position="41"/>
        <end position="58"/>
    </location>
</feature>
<keyword evidence="1" id="KW-0472">Membrane</keyword>
<dbReference type="EMBL" id="BAUU01000009">
    <property type="protein sequence ID" value="GAE30103.1"/>
    <property type="molecule type" value="Genomic_DNA"/>
</dbReference>
<name>W4QEK4_9BACI</name>
<dbReference type="AlphaFoldDB" id="W4QEK4"/>
<gene>
    <name evidence="2" type="ORF">JCM9152_1499</name>
</gene>
<reference evidence="2" key="1">
    <citation type="journal article" date="2014" name="Genome Announc.">
        <title>Draft Genome Sequences of Three Alkaliphilic Bacillus Strains, Bacillus wakoensis JCM 9140T, Bacillus akibai JCM 9157T, and Bacillus hemicellulosilyticus JCM 9152T.</title>
        <authorList>
            <person name="Yuki M."/>
            <person name="Oshima K."/>
            <person name="Suda W."/>
            <person name="Oshida Y."/>
            <person name="Kitamura K."/>
            <person name="Iida T."/>
            <person name="Hattori M."/>
            <person name="Ohkuma M."/>
        </authorList>
    </citation>
    <scope>NUCLEOTIDE SEQUENCE [LARGE SCALE GENOMIC DNA]</scope>
    <source>
        <strain evidence="2">JCM 9152</strain>
    </source>
</reference>
<evidence type="ECO:0000313" key="2">
    <source>
        <dbReference type="EMBL" id="GAE30103.1"/>
    </source>
</evidence>
<proteinExistence type="predicted"/>
<sequence length="93" mass="10759">MEKLFIIIIVLSVVFFLYNRIKAWRQSEPLLKRIYQSKSTLSLGIFLAAFGANLLISPRNTIDWLVGIVFLIFGIANLVYGFKARRHYVNQLP</sequence>
<comment type="caution">
    <text evidence="2">The sequence shown here is derived from an EMBL/GenBank/DDBJ whole genome shotgun (WGS) entry which is preliminary data.</text>
</comment>